<reference evidence="2" key="1">
    <citation type="submission" date="2021-05" db="EMBL/GenBank/DDBJ databases">
        <authorList>
            <person name="Alioto T."/>
            <person name="Alioto T."/>
            <person name="Gomez Garrido J."/>
        </authorList>
    </citation>
    <scope>NUCLEOTIDE SEQUENCE</scope>
</reference>
<name>A0A8D8A839_CULPI</name>
<evidence type="ECO:0000313" key="2">
    <source>
        <dbReference type="EMBL" id="CAG6451700.1"/>
    </source>
</evidence>
<feature type="region of interest" description="Disordered" evidence="1">
    <location>
        <begin position="1"/>
        <end position="52"/>
    </location>
</feature>
<accession>A0A8D8A839</accession>
<protein>
    <submittedName>
        <fullName evidence="2">(northern house mosquito) hypothetical protein</fullName>
    </submittedName>
</protein>
<dbReference type="AlphaFoldDB" id="A0A8D8A839"/>
<dbReference type="EMBL" id="HBUE01019001">
    <property type="protein sequence ID" value="CAG6451700.1"/>
    <property type="molecule type" value="Transcribed_RNA"/>
</dbReference>
<organism evidence="2">
    <name type="scientific">Culex pipiens</name>
    <name type="common">House mosquito</name>
    <dbReference type="NCBI Taxonomy" id="7175"/>
    <lineage>
        <taxon>Eukaryota</taxon>
        <taxon>Metazoa</taxon>
        <taxon>Ecdysozoa</taxon>
        <taxon>Arthropoda</taxon>
        <taxon>Hexapoda</taxon>
        <taxon>Insecta</taxon>
        <taxon>Pterygota</taxon>
        <taxon>Neoptera</taxon>
        <taxon>Endopterygota</taxon>
        <taxon>Diptera</taxon>
        <taxon>Nematocera</taxon>
        <taxon>Culicoidea</taxon>
        <taxon>Culicidae</taxon>
        <taxon>Culicinae</taxon>
        <taxon>Culicini</taxon>
        <taxon>Culex</taxon>
        <taxon>Culex</taxon>
    </lineage>
</organism>
<sequence>MAGPPTSSSGHMQSHMRQQQHQQLSPDRRYTSPNEQNVIIHPHQSGQPPSGLAVKHIVPDPINWTGKLRRLAVVLTTVQSVTPSGPVMTTITGTTLSPAVQQHLLDS</sequence>
<evidence type="ECO:0000256" key="1">
    <source>
        <dbReference type="SAM" id="MobiDB-lite"/>
    </source>
</evidence>
<feature type="compositionally biased region" description="Low complexity" evidence="1">
    <location>
        <begin position="7"/>
        <end position="25"/>
    </location>
</feature>
<proteinExistence type="predicted"/>